<dbReference type="AlphaFoldDB" id="A0A9Q8Q1N4"/>
<dbReference type="GO" id="GO:1990610">
    <property type="term" value="F:acetolactate synthase regulator activity"/>
    <property type="evidence" value="ECO:0007669"/>
    <property type="project" value="InterPro"/>
</dbReference>
<dbReference type="InterPro" id="IPR004789">
    <property type="entry name" value="Acetalactate_synth_ssu"/>
</dbReference>
<name>A0A9Q8Q1N4_9GAMM</name>
<dbReference type="Gene3D" id="3.30.70.260">
    <property type="match status" value="1"/>
</dbReference>
<comment type="subunit">
    <text evidence="4">Dimer of large and small chains.</text>
</comment>
<evidence type="ECO:0000313" key="10">
    <source>
        <dbReference type="EMBL" id="UNH30404.1"/>
    </source>
</evidence>
<evidence type="ECO:0000256" key="7">
    <source>
        <dbReference type="ARBA" id="ARBA00023304"/>
    </source>
</evidence>
<sequence length="115" mass="13020">MTIKSTDIQKADAIIAEPVDLQSVDSRAIALELIVSNHPGVMSHICGLFARRAFNVDAILCLPLKHTNQSRIWLLVQNDERLSQMVNQVEKLEDVKQVSFSDDLTVFDIMENYLH</sequence>
<accession>A0A9Q8Q1N4</accession>
<evidence type="ECO:0000256" key="3">
    <source>
        <dbReference type="ARBA" id="ARBA00006341"/>
    </source>
</evidence>
<dbReference type="GO" id="GO:0009097">
    <property type="term" value="P:isoleucine biosynthetic process"/>
    <property type="evidence" value="ECO:0007669"/>
    <property type="project" value="TreeGrafter"/>
</dbReference>
<evidence type="ECO:0000256" key="2">
    <source>
        <dbReference type="ARBA" id="ARBA00005025"/>
    </source>
</evidence>
<dbReference type="CDD" id="cd04878">
    <property type="entry name" value="ACT_AHAS"/>
    <property type="match status" value="1"/>
</dbReference>
<dbReference type="EMBL" id="CP093245">
    <property type="protein sequence ID" value="UNH30404.1"/>
    <property type="molecule type" value="Genomic_DNA"/>
</dbReference>
<gene>
    <name evidence="10" type="primary">ilvN</name>
    <name evidence="10" type="ORF">MNY72_13850</name>
</gene>
<dbReference type="InterPro" id="IPR054480">
    <property type="entry name" value="AHAS_small-like_ACT"/>
</dbReference>
<dbReference type="GO" id="GO:0003984">
    <property type="term" value="F:acetolactate synthase activity"/>
    <property type="evidence" value="ECO:0007669"/>
    <property type="project" value="UniProtKB-EC"/>
</dbReference>
<organism evidence="10 11">
    <name type="scientific">Moellerella wisconsensis</name>
    <dbReference type="NCBI Taxonomy" id="158849"/>
    <lineage>
        <taxon>Bacteria</taxon>
        <taxon>Pseudomonadati</taxon>
        <taxon>Pseudomonadota</taxon>
        <taxon>Gammaproteobacteria</taxon>
        <taxon>Enterobacterales</taxon>
        <taxon>Morganellaceae</taxon>
        <taxon>Moellerella</taxon>
    </lineage>
</organism>
<evidence type="ECO:0000256" key="1">
    <source>
        <dbReference type="ARBA" id="ARBA00004974"/>
    </source>
</evidence>
<evidence type="ECO:0000256" key="6">
    <source>
        <dbReference type="ARBA" id="ARBA00022605"/>
    </source>
</evidence>
<feature type="domain" description="ACT" evidence="9">
    <location>
        <begin position="30"/>
        <end position="103"/>
    </location>
</feature>
<dbReference type="PANTHER" id="PTHR30239">
    <property type="entry name" value="ACETOLACTATE SYNTHASE SMALL SUBUNIT"/>
    <property type="match status" value="1"/>
</dbReference>
<comment type="pathway">
    <text evidence="2">Amino-acid biosynthesis; L-valine biosynthesis; L-valine from pyruvate: step 1/4.</text>
</comment>
<dbReference type="InterPro" id="IPR002912">
    <property type="entry name" value="ACT_dom"/>
</dbReference>
<evidence type="ECO:0000256" key="8">
    <source>
        <dbReference type="ARBA" id="ARBA00048670"/>
    </source>
</evidence>
<dbReference type="PANTHER" id="PTHR30239:SF4">
    <property type="entry name" value="ACETOLACTATE SYNTHASE ISOZYME 1 SMALL SUBUNIT"/>
    <property type="match status" value="1"/>
</dbReference>
<dbReference type="EC" id="2.2.1.6" evidence="5"/>
<dbReference type="Proteomes" id="UP000829116">
    <property type="component" value="Chromosome"/>
</dbReference>
<dbReference type="PROSITE" id="PS51671">
    <property type="entry name" value="ACT"/>
    <property type="match status" value="1"/>
</dbReference>
<dbReference type="InterPro" id="IPR045865">
    <property type="entry name" value="ACT-like_dom_sf"/>
</dbReference>
<dbReference type="GO" id="GO:0005829">
    <property type="term" value="C:cytosol"/>
    <property type="evidence" value="ECO:0007669"/>
    <property type="project" value="TreeGrafter"/>
</dbReference>
<proteinExistence type="inferred from homology"/>
<comment type="catalytic activity">
    <reaction evidence="8">
        <text>2 pyruvate + H(+) = (2S)-2-acetolactate + CO2</text>
        <dbReference type="Rhea" id="RHEA:25249"/>
        <dbReference type="ChEBI" id="CHEBI:15361"/>
        <dbReference type="ChEBI" id="CHEBI:15378"/>
        <dbReference type="ChEBI" id="CHEBI:16526"/>
        <dbReference type="ChEBI" id="CHEBI:58476"/>
        <dbReference type="EC" id="2.2.1.6"/>
    </reaction>
</comment>
<keyword evidence="7" id="KW-0100">Branched-chain amino acid biosynthesis</keyword>
<comment type="pathway">
    <text evidence="1">Amino-acid biosynthesis; L-isoleucine biosynthesis; L-isoleucine from 2-oxobutanoate: step 1/4.</text>
</comment>
<dbReference type="SUPFAM" id="SSF55021">
    <property type="entry name" value="ACT-like"/>
    <property type="match status" value="1"/>
</dbReference>
<dbReference type="RefSeq" id="WP_082120769.1">
    <property type="nucleotide sequence ID" value="NZ_CAWMFK010000033.1"/>
</dbReference>
<evidence type="ECO:0000259" key="9">
    <source>
        <dbReference type="PROSITE" id="PS51671"/>
    </source>
</evidence>
<evidence type="ECO:0000256" key="4">
    <source>
        <dbReference type="ARBA" id="ARBA00011744"/>
    </source>
</evidence>
<reference evidence="10" key="1">
    <citation type="submission" date="2022-03" db="EMBL/GenBank/DDBJ databases">
        <title>ESBL-producing Moellerella wisconsensis and Escherichia marmotae isolated from wild game meat.</title>
        <authorList>
            <person name="Biggel M."/>
        </authorList>
    </citation>
    <scope>NUCLEOTIDE SEQUENCE</scope>
    <source>
        <strain evidence="10">W51</strain>
    </source>
</reference>
<dbReference type="InterPro" id="IPR039557">
    <property type="entry name" value="AHAS_ACT"/>
</dbReference>
<keyword evidence="6" id="KW-0028">Amino-acid biosynthesis</keyword>
<dbReference type="Pfam" id="PF22629">
    <property type="entry name" value="ACT_AHAS_ss"/>
    <property type="match status" value="1"/>
</dbReference>
<protein>
    <recommendedName>
        <fullName evidence="5">acetolactate synthase</fullName>
        <ecNumber evidence="5">2.2.1.6</ecNumber>
    </recommendedName>
</protein>
<comment type="similarity">
    <text evidence="3">Belongs to the acetolactate synthase small subunit family.</text>
</comment>
<keyword evidence="10" id="KW-0808">Transferase</keyword>
<dbReference type="NCBIfam" id="NF006036">
    <property type="entry name" value="PRK08178.1"/>
    <property type="match status" value="1"/>
</dbReference>
<dbReference type="GO" id="GO:0009099">
    <property type="term" value="P:L-valine biosynthetic process"/>
    <property type="evidence" value="ECO:0007669"/>
    <property type="project" value="TreeGrafter"/>
</dbReference>
<evidence type="ECO:0000256" key="5">
    <source>
        <dbReference type="ARBA" id="ARBA00013145"/>
    </source>
</evidence>
<evidence type="ECO:0000313" key="11">
    <source>
        <dbReference type="Proteomes" id="UP000829116"/>
    </source>
</evidence>